<accession>A0A2H4U5P6</accession>
<evidence type="ECO:0000313" key="2">
    <source>
        <dbReference type="Proteomes" id="UP000232133"/>
    </source>
</evidence>
<organism evidence="1 2">
    <name type="scientific">Methanobrevibacter smithii</name>
    <dbReference type="NCBI Taxonomy" id="2173"/>
    <lineage>
        <taxon>Archaea</taxon>
        <taxon>Methanobacteriati</taxon>
        <taxon>Methanobacteriota</taxon>
        <taxon>Methanomada group</taxon>
        <taxon>Methanobacteria</taxon>
        <taxon>Methanobacteriales</taxon>
        <taxon>Methanobacteriaceae</taxon>
        <taxon>Methanobrevibacter</taxon>
    </lineage>
</organism>
<reference evidence="1 2" key="1">
    <citation type="submission" date="2016-10" db="EMBL/GenBank/DDBJ databases">
        <authorList>
            <person name="Varghese N."/>
        </authorList>
    </citation>
    <scope>NUCLEOTIDE SEQUENCE [LARGE SCALE GENOMIC DNA]</scope>
    <source>
        <strain evidence="1 2">KB11</strain>
    </source>
</reference>
<evidence type="ECO:0000313" key="1">
    <source>
        <dbReference type="EMBL" id="ATZ59436.1"/>
    </source>
</evidence>
<dbReference type="Proteomes" id="UP000232133">
    <property type="component" value="Chromosome"/>
</dbReference>
<dbReference type="EMBL" id="CP017803">
    <property type="protein sequence ID" value="ATZ59436.1"/>
    <property type="molecule type" value="Genomic_DNA"/>
</dbReference>
<sequence>MKFFNKICIVLILLIFTMSFVSSTNVPDFKCPNTFEKTEDGSYINDMGQGIVVYEYDDSSISLFLSNHGQYVVEYYENNYYVFVDNENNMGGLLEVVDYNGDKYIVISTILLDNFESESGYVQGNLEEFNKLNNVEPLTV</sequence>
<name>A0A2H4U5P6_METSM</name>
<proteinExistence type="predicted"/>
<dbReference type="RefSeq" id="WP_004034827.1">
    <property type="nucleotide sequence ID" value="NZ_CAYASV010000023.1"/>
</dbReference>
<gene>
    <name evidence="1" type="ORF">BK798_02950</name>
</gene>
<protein>
    <submittedName>
        <fullName evidence="1">Uncharacterized protein</fullName>
    </submittedName>
</protein>
<dbReference type="AlphaFoldDB" id="A0A2H4U5P6"/>